<organism evidence="2 3">
    <name type="scientific">Candidatus Sodalis endolongispinus</name>
    <dbReference type="NCBI Taxonomy" id="2812662"/>
    <lineage>
        <taxon>Bacteria</taxon>
        <taxon>Pseudomonadati</taxon>
        <taxon>Pseudomonadota</taxon>
        <taxon>Gammaproteobacteria</taxon>
        <taxon>Enterobacterales</taxon>
        <taxon>Bruguierivoracaceae</taxon>
        <taxon>Sodalis</taxon>
    </lineage>
</organism>
<reference evidence="2 3" key="1">
    <citation type="journal article" date="2021" name="Genome Biol. Evol.">
        <title>The evolution of interdependence in a four-way mealybug symbiosis.</title>
        <authorList>
            <person name="Garber A.I."/>
            <person name="Kupper M."/>
            <person name="Laetsch D.R."/>
            <person name="Weldon S.R."/>
            <person name="Ladinsky M.S."/>
            <person name="Bjorkman P.J."/>
            <person name="McCutcheon J.P."/>
        </authorList>
    </citation>
    <scope>NUCLEOTIDE SEQUENCE [LARGE SCALE GENOMIC DNA]</scope>
    <source>
        <strain evidence="2">SOD</strain>
    </source>
</reference>
<comment type="caution">
    <text evidence="2">The sequence shown here is derived from an EMBL/GenBank/DDBJ whole genome shotgun (WGS) entry which is preliminary data.</text>
</comment>
<dbReference type="PANTHER" id="PTHR43436:SF1">
    <property type="entry name" value="TRANSCRIPTIONAL REGULATORY PROTEIN"/>
    <property type="match status" value="1"/>
</dbReference>
<keyword evidence="3" id="KW-1185">Reference proteome</keyword>
<dbReference type="EMBL" id="JAFJYC010000003">
    <property type="protein sequence ID" value="MBT9433452.1"/>
    <property type="molecule type" value="Genomic_DNA"/>
</dbReference>
<accession>A0ABS5YES8</accession>
<feature type="domain" description="Transcription regulator HTH AraC N-terminal" evidence="1">
    <location>
        <begin position="25"/>
        <end position="153"/>
    </location>
</feature>
<protein>
    <submittedName>
        <fullName evidence="2">AraC family transcriptional regulator</fullName>
    </submittedName>
</protein>
<dbReference type="PANTHER" id="PTHR43436">
    <property type="entry name" value="ARAC-FAMILY TRANSCRIPTIONAL REGULATOR"/>
    <property type="match status" value="1"/>
</dbReference>
<evidence type="ECO:0000313" key="3">
    <source>
        <dbReference type="Proteomes" id="UP000811282"/>
    </source>
</evidence>
<dbReference type="Proteomes" id="UP000811282">
    <property type="component" value="Unassembled WGS sequence"/>
</dbReference>
<evidence type="ECO:0000259" key="1">
    <source>
        <dbReference type="Pfam" id="PF06719"/>
    </source>
</evidence>
<sequence length="153" mass="16304">MSELARTLERITDGLTGESQYLTDIDSVILVRADQEKPPSHLLAKPALCVVAQGDKWTSFGSQRYRYGAGRALLVNVEMPSVGRVVQASADKPFLGIIIALDPYRLKATLKSLSALPSSVKAGANTSGAIVTAIDSGPLAQCILRLVQLLETP</sequence>
<dbReference type="InterPro" id="IPR009594">
    <property type="entry name" value="Tscrpt_reg_HTH_AraC_N"/>
</dbReference>
<proteinExistence type="predicted"/>
<dbReference type="RefSeq" id="WP_215671348.1">
    <property type="nucleotide sequence ID" value="NZ_JAFJYC010000003.1"/>
</dbReference>
<dbReference type="Pfam" id="PF06719">
    <property type="entry name" value="AraC_N"/>
    <property type="match status" value="1"/>
</dbReference>
<name>A0ABS5YES8_9GAMM</name>
<gene>
    <name evidence="2" type="ORF">JZM24_17615</name>
</gene>
<evidence type="ECO:0000313" key="2">
    <source>
        <dbReference type="EMBL" id="MBT9433452.1"/>
    </source>
</evidence>